<dbReference type="PANTHER" id="PTHR32089:SF117">
    <property type="entry name" value="METHYL ACCEPTING SENSORY TRANSDUCER WITH CACHE_1 SMALL MOLECULE BINDING DOMAIN"/>
    <property type="match status" value="1"/>
</dbReference>
<dbReference type="CDD" id="cd11386">
    <property type="entry name" value="MCP_signal"/>
    <property type="match status" value="1"/>
</dbReference>
<feature type="domain" description="HAMP" evidence="12">
    <location>
        <begin position="298"/>
        <end position="352"/>
    </location>
</feature>
<dbReference type="EMBL" id="JACJFM010000002">
    <property type="protein sequence ID" value="MBB1485547.1"/>
    <property type="molecule type" value="Genomic_DNA"/>
</dbReference>
<gene>
    <name evidence="13" type="ORF">H4O21_02845</name>
</gene>
<dbReference type="FunFam" id="1.10.287.950:FF:000001">
    <property type="entry name" value="Methyl-accepting chemotaxis sensory transducer"/>
    <property type="match status" value="1"/>
</dbReference>
<dbReference type="SUPFAM" id="SSF58104">
    <property type="entry name" value="Methyl-accepting chemotaxis protein (MCP) signaling domain"/>
    <property type="match status" value="1"/>
</dbReference>
<dbReference type="AlphaFoldDB" id="A0A839IM52"/>
<evidence type="ECO:0000256" key="9">
    <source>
        <dbReference type="PROSITE-ProRule" id="PRU00284"/>
    </source>
</evidence>
<evidence type="ECO:0000256" key="8">
    <source>
        <dbReference type="ARBA" id="ARBA00029447"/>
    </source>
</evidence>
<proteinExistence type="inferred from homology"/>
<keyword evidence="5 10" id="KW-1133">Transmembrane helix</keyword>
<dbReference type="PROSITE" id="PS50111">
    <property type="entry name" value="CHEMOTAXIS_TRANSDUC_2"/>
    <property type="match status" value="1"/>
</dbReference>
<dbReference type="Gene3D" id="1.10.287.950">
    <property type="entry name" value="Methyl-accepting chemotaxis protein"/>
    <property type="match status" value="1"/>
</dbReference>
<dbReference type="GO" id="GO:0007165">
    <property type="term" value="P:signal transduction"/>
    <property type="evidence" value="ECO:0007669"/>
    <property type="project" value="UniProtKB-KW"/>
</dbReference>
<name>A0A839IM52_9GAMM</name>
<dbReference type="Pfam" id="PF02743">
    <property type="entry name" value="dCache_1"/>
    <property type="match status" value="1"/>
</dbReference>
<dbReference type="CDD" id="cd12912">
    <property type="entry name" value="PDC2_MCP_like"/>
    <property type="match status" value="1"/>
</dbReference>
<dbReference type="SMART" id="SM00283">
    <property type="entry name" value="MA"/>
    <property type="match status" value="1"/>
</dbReference>
<dbReference type="Pfam" id="PF00015">
    <property type="entry name" value="MCPsignal"/>
    <property type="match status" value="1"/>
</dbReference>
<keyword evidence="14" id="KW-1185">Reference proteome</keyword>
<dbReference type="Gene3D" id="3.30.450.20">
    <property type="entry name" value="PAS domain"/>
    <property type="match status" value="2"/>
</dbReference>
<evidence type="ECO:0000256" key="5">
    <source>
        <dbReference type="ARBA" id="ARBA00022989"/>
    </source>
</evidence>
<evidence type="ECO:0000256" key="4">
    <source>
        <dbReference type="ARBA" id="ARBA00022692"/>
    </source>
</evidence>
<organism evidence="13 14">
    <name type="scientific">Oceanospirillum sediminis</name>
    <dbReference type="NCBI Taxonomy" id="2760088"/>
    <lineage>
        <taxon>Bacteria</taxon>
        <taxon>Pseudomonadati</taxon>
        <taxon>Pseudomonadota</taxon>
        <taxon>Gammaproteobacteria</taxon>
        <taxon>Oceanospirillales</taxon>
        <taxon>Oceanospirillaceae</taxon>
        <taxon>Oceanospirillum</taxon>
    </lineage>
</organism>
<protein>
    <submittedName>
        <fullName evidence="13">Methyl-accepting chemotaxis protein</fullName>
    </submittedName>
</protein>
<comment type="subcellular location">
    <subcellularLocation>
        <location evidence="1">Cell membrane</location>
        <topology evidence="1">Multi-pass membrane protein</topology>
    </subcellularLocation>
</comment>
<dbReference type="InterPro" id="IPR033479">
    <property type="entry name" value="dCache_1"/>
</dbReference>
<keyword evidence="2" id="KW-1003">Cell membrane</keyword>
<evidence type="ECO:0000256" key="7">
    <source>
        <dbReference type="ARBA" id="ARBA00023224"/>
    </source>
</evidence>
<keyword evidence="3" id="KW-0145">Chemotaxis</keyword>
<dbReference type="SUPFAM" id="SSF103190">
    <property type="entry name" value="Sensory domain-like"/>
    <property type="match status" value="1"/>
</dbReference>
<dbReference type="CDD" id="cd12913">
    <property type="entry name" value="PDC1_MCP_like"/>
    <property type="match status" value="1"/>
</dbReference>
<evidence type="ECO:0000313" key="14">
    <source>
        <dbReference type="Proteomes" id="UP000565262"/>
    </source>
</evidence>
<dbReference type="InterPro" id="IPR004089">
    <property type="entry name" value="MCPsignal_dom"/>
</dbReference>
<dbReference type="Proteomes" id="UP000565262">
    <property type="component" value="Unassembled WGS sequence"/>
</dbReference>
<dbReference type="GO" id="GO:0006935">
    <property type="term" value="P:chemotaxis"/>
    <property type="evidence" value="ECO:0007669"/>
    <property type="project" value="UniProtKB-KW"/>
</dbReference>
<dbReference type="SMART" id="SM00304">
    <property type="entry name" value="HAMP"/>
    <property type="match status" value="1"/>
</dbReference>
<dbReference type="InterPro" id="IPR029151">
    <property type="entry name" value="Sensor-like_sf"/>
</dbReference>
<accession>A0A839IM52</accession>
<dbReference type="Pfam" id="PF00672">
    <property type="entry name" value="HAMP"/>
    <property type="match status" value="1"/>
</dbReference>
<evidence type="ECO:0000256" key="3">
    <source>
        <dbReference type="ARBA" id="ARBA00022500"/>
    </source>
</evidence>
<evidence type="ECO:0000256" key="1">
    <source>
        <dbReference type="ARBA" id="ARBA00004651"/>
    </source>
</evidence>
<evidence type="ECO:0000259" key="11">
    <source>
        <dbReference type="PROSITE" id="PS50111"/>
    </source>
</evidence>
<evidence type="ECO:0000259" key="12">
    <source>
        <dbReference type="PROSITE" id="PS50885"/>
    </source>
</evidence>
<keyword evidence="4 10" id="KW-0812">Transmembrane</keyword>
<reference evidence="13 14" key="1">
    <citation type="submission" date="2020-08" db="EMBL/GenBank/DDBJ databases">
        <title>Oceanospirillum sp. nov. isolated from marine sediment.</title>
        <authorList>
            <person name="Ji X."/>
        </authorList>
    </citation>
    <scope>NUCLEOTIDE SEQUENCE [LARGE SCALE GENOMIC DNA]</scope>
    <source>
        <strain evidence="13 14">D5</strain>
    </source>
</reference>
<dbReference type="PROSITE" id="PS50885">
    <property type="entry name" value="HAMP"/>
    <property type="match status" value="1"/>
</dbReference>
<evidence type="ECO:0000256" key="2">
    <source>
        <dbReference type="ARBA" id="ARBA00022475"/>
    </source>
</evidence>
<dbReference type="GO" id="GO:0005886">
    <property type="term" value="C:plasma membrane"/>
    <property type="evidence" value="ECO:0007669"/>
    <property type="project" value="UniProtKB-SubCell"/>
</dbReference>
<dbReference type="InterPro" id="IPR003660">
    <property type="entry name" value="HAMP_dom"/>
</dbReference>
<evidence type="ECO:0000256" key="6">
    <source>
        <dbReference type="ARBA" id="ARBA00023136"/>
    </source>
</evidence>
<keyword evidence="6 10" id="KW-0472">Membrane</keyword>
<dbReference type="PANTHER" id="PTHR32089">
    <property type="entry name" value="METHYL-ACCEPTING CHEMOTAXIS PROTEIN MCPB"/>
    <property type="match status" value="1"/>
</dbReference>
<evidence type="ECO:0000313" key="13">
    <source>
        <dbReference type="EMBL" id="MBB1485547.1"/>
    </source>
</evidence>
<comment type="caution">
    <text evidence="13">The sequence shown here is derived from an EMBL/GenBank/DDBJ whole genome shotgun (WGS) entry which is preliminary data.</text>
</comment>
<comment type="similarity">
    <text evidence="8">Belongs to the methyl-accepting chemotaxis (MCP) protein family.</text>
</comment>
<dbReference type="CDD" id="cd06225">
    <property type="entry name" value="HAMP"/>
    <property type="match status" value="1"/>
</dbReference>
<evidence type="ECO:0000256" key="10">
    <source>
        <dbReference type="SAM" id="Phobius"/>
    </source>
</evidence>
<feature type="transmembrane region" description="Helical" evidence="10">
    <location>
        <begin position="279"/>
        <end position="301"/>
    </location>
</feature>
<sequence length="629" mass="68584">MKGISLKVKIILMATLAVFVTSLSLTGFSAWRLSTLTQESVTQRVDGVSDAVSTGIERWLSSKYQLLNTLAEKPADKDVFIEQLLLTRDAGEFVAIFAGLTDGTRIGSNGRTLFVNGYDPRSRPWYKQAMAEKQMVLIGPYEDRTTKEMTFTIARPLNSNGKITGIIGADLQLRSLFKEITGFETGKNSQLFLLNNEGIIIAHQDQSLQLKPVNDLYQSLPPSQVRTLAAEKRLMEIDTPAGTKLVRLVQVDDSSWLLGVEVDKATEMASLNETLKIEITIGIGIFILVMLTVAVLVRFLLTDLLRMGRALGYIAAGEGDLTKRIETSNKDEVGKIATDFNHFIASLHTIISKLEHTATDLGIQSDMIAEKTEQNSRKIHQQQTETNQVADAIDQLSDATDSILSHVGNTSDQVRTTLKLGEQGITQVDKSQQSVKELADKLSTASQVVINLNNSAQGITSILNTIEEIAEQTNLLALNAAIEAARAGEAGRGFAVVADEVRSLSQRTSSSTNEIQHVMESVQQSAMEATDLMNSSGELAQRSVSDAIEAQSMLSDIVSAVQRISTLSEQIAAATEQQAVISREIHSNTQNIRSVADDLAHDAEESEEQVHRLSTLAGDLKKEAGKFVI</sequence>
<feature type="domain" description="Methyl-accepting transducer" evidence="11">
    <location>
        <begin position="357"/>
        <end position="593"/>
    </location>
</feature>
<keyword evidence="7 9" id="KW-0807">Transducer</keyword>